<dbReference type="GO" id="GO:0016020">
    <property type="term" value="C:membrane"/>
    <property type="evidence" value="ECO:0007669"/>
    <property type="project" value="UniProtKB-SubCell"/>
</dbReference>
<feature type="transmembrane region" description="Helical" evidence="6">
    <location>
        <begin position="265"/>
        <end position="282"/>
    </location>
</feature>
<evidence type="ECO:0000256" key="5">
    <source>
        <dbReference type="ARBA" id="ARBA00023136"/>
    </source>
</evidence>
<dbReference type="PANTHER" id="PTHR42723">
    <property type="entry name" value="CHLOROPHYLL SYNTHASE"/>
    <property type="match status" value="1"/>
</dbReference>
<organism evidence="7 8">
    <name type="scientific">Ekhidna lutea</name>
    <dbReference type="NCBI Taxonomy" id="447679"/>
    <lineage>
        <taxon>Bacteria</taxon>
        <taxon>Pseudomonadati</taxon>
        <taxon>Bacteroidota</taxon>
        <taxon>Cytophagia</taxon>
        <taxon>Cytophagales</taxon>
        <taxon>Reichenbachiellaceae</taxon>
        <taxon>Ekhidna</taxon>
    </lineage>
</organism>
<dbReference type="InterPro" id="IPR044878">
    <property type="entry name" value="UbiA_sf"/>
</dbReference>
<feature type="transmembrane region" description="Helical" evidence="6">
    <location>
        <begin position="235"/>
        <end position="253"/>
    </location>
</feature>
<dbReference type="Pfam" id="PF01040">
    <property type="entry name" value="UbiA"/>
    <property type="match status" value="1"/>
</dbReference>
<gene>
    <name evidence="7" type="ORF">SAMN05421640_0631</name>
</gene>
<feature type="transmembrane region" description="Helical" evidence="6">
    <location>
        <begin position="135"/>
        <end position="155"/>
    </location>
</feature>
<dbReference type="InterPro" id="IPR000537">
    <property type="entry name" value="UbiA_prenyltransferase"/>
</dbReference>
<dbReference type="GO" id="GO:0016765">
    <property type="term" value="F:transferase activity, transferring alkyl or aryl (other than methyl) groups"/>
    <property type="evidence" value="ECO:0007669"/>
    <property type="project" value="InterPro"/>
</dbReference>
<dbReference type="Proteomes" id="UP000198393">
    <property type="component" value="Unassembled WGS sequence"/>
</dbReference>
<keyword evidence="8" id="KW-1185">Reference proteome</keyword>
<accession>A0A239FGJ2</accession>
<sequence length="283" mass="31886">MKITVNDFFGFLKASRIPNLVIIGLTQFITAYFLLNVPLWMLMKASFILFILSTGMIGAAGYIINDYFDQKIDMINRPNEVIVGTTFRRRFALLAHALLTMTGIGIGFIIDPAIGAIHIFSSGALWVYSTVLKRWILLGTLTISFLTCLTLLLVLVYFRQFSLLVVAYALFGCVIVFIRESIKDIISAKGEVLFGIQSIPIVWGIRGAKLMIFLAGSAGMAMLSFYLYSLPNWNVRYFFFAVLIFILWIAYRLAKADKMKDFKIIRTYVDMIIVAGLASMLLV</sequence>
<dbReference type="CDD" id="cd13961">
    <property type="entry name" value="PT_UbiA_DGGGPS"/>
    <property type="match status" value="1"/>
</dbReference>
<evidence type="ECO:0000256" key="4">
    <source>
        <dbReference type="ARBA" id="ARBA00022989"/>
    </source>
</evidence>
<evidence type="ECO:0000256" key="3">
    <source>
        <dbReference type="ARBA" id="ARBA00022692"/>
    </source>
</evidence>
<keyword evidence="2" id="KW-1003">Cell membrane</keyword>
<evidence type="ECO:0000256" key="6">
    <source>
        <dbReference type="SAM" id="Phobius"/>
    </source>
</evidence>
<feature type="transmembrane region" description="Helical" evidence="6">
    <location>
        <begin position="210"/>
        <end position="229"/>
    </location>
</feature>
<keyword evidence="7" id="KW-0808">Transferase</keyword>
<dbReference type="Gene3D" id="1.10.357.140">
    <property type="entry name" value="UbiA prenyltransferase"/>
    <property type="match status" value="1"/>
</dbReference>
<protein>
    <submittedName>
        <fullName evidence="7">4-hydroxybenzoate polyprenyltransferase</fullName>
    </submittedName>
</protein>
<dbReference type="RefSeq" id="WP_089355384.1">
    <property type="nucleotide sequence ID" value="NZ_FZPD01000001.1"/>
</dbReference>
<dbReference type="OrthoDB" id="9811562at2"/>
<keyword evidence="3 6" id="KW-0812">Transmembrane</keyword>
<dbReference type="PANTHER" id="PTHR42723:SF1">
    <property type="entry name" value="CHLOROPHYLL SYNTHASE, CHLOROPLASTIC"/>
    <property type="match status" value="1"/>
</dbReference>
<feature type="transmembrane region" description="Helical" evidence="6">
    <location>
        <begin position="17"/>
        <end position="35"/>
    </location>
</feature>
<reference evidence="7 8" key="1">
    <citation type="submission" date="2017-06" db="EMBL/GenBank/DDBJ databases">
        <authorList>
            <person name="Kim H.J."/>
            <person name="Triplett B.A."/>
        </authorList>
    </citation>
    <scope>NUCLEOTIDE SEQUENCE [LARGE SCALE GENOMIC DNA]</scope>
    <source>
        <strain evidence="7 8">DSM 19307</strain>
    </source>
</reference>
<evidence type="ECO:0000256" key="1">
    <source>
        <dbReference type="ARBA" id="ARBA00004141"/>
    </source>
</evidence>
<dbReference type="InterPro" id="IPR050475">
    <property type="entry name" value="Prenyltransferase_related"/>
</dbReference>
<evidence type="ECO:0000256" key="2">
    <source>
        <dbReference type="ARBA" id="ARBA00022475"/>
    </source>
</evidence>
<dbReference type="AlphaFoldDB" id="A0A239FGJ2"/>
<name>A0A239FGJ2_EKHLU</name>
<proteinExistence type="predicted"/>
<dbReference type="EMBL" id="FZPD01000001">
    <property type="protein sequence ID" value="SNS55184.1"/>
    <property type="molecule type" value="Genomic_DNA"/>
</dbReference>
<evidence type="ECO:0000313" key="8">
    <source>
        <dbReference type="Proteomes" id="UP000198393"/>
    </source>
</evidence>
<feature type="transmembrane region" description="Helical" evidence="6">
    <location>
        <begin position="47"/>
        <end position="64"/>
    </location>
</feature>
<comment type="subcellular location">
    <subcellularLocation>
        <location evidence="1">Membrane</location>
        <topology evidence="1">Multi-pass membrane protein</topology>
    </subcellularLocation>
</comment>
<keyword evidence="5 6" id="KW-0472">Membrane</keyword>
<evidence type="ECO:0000313" key="7">
    <source>
        <dbReference type="EMBL" id="SNS55184.1"/>
    </source>
</evidence>
<feature type="transmembrane region" description="Helical" evidence="6">
    <location>
        <begin position="161"/>
        <end position="178"/>
    </location>
</feature>
<keyword evidence="4 6" id="KW-1133">Transmembrane helix</keyword>